<keyword evidence="5" id="KW-1185">Reference proteome</keyword>
<protein>
    <submittedName>
        <fullName evidence="4">WPP domain-interacting protein 1</fullName>
    </submittedName>
</protein>
<evidence type="ECO:0000313" key="5">
    <source>
        <dbReference type="Proteomes" id="UP000516437"/>
    </source>
</evidence>
<comment type="caution">
    <text evidence="4">The sequence shown here is derived from an EMBL/GenBank/DDBJ whole genome shotgun (WGS) entry which is preliminary data.</text>
</comment>
<name>A0A6A1VTW0_9ROSI</name>
<keyword evidence="3" id="KW-0472">Membrane</keyword>
<evidence type="ECO:0000256" key="3">
    <source>
        <dbReference type="SAM" id="Phobius"/>
    </source>
</evidence>
<feature type="region of interest" description="Disordered" evidence="2">
    <location>
        <begin position="1"/>
        <end position="93"/>
    </location>
</feature>
<feature type="region of interest" description="Disordered" evidence="2">
    <location>
        <begin position="278"/>
        <end position="321"/>
    </location>
</feature>
<reference evidence="4 5" key="1">
    <citation type="journal article" date="2019" name="Plant Biotechnol. J.">
        <title>The red bayberry genome and genetic basis of sex determination.</title>
        <authorList>
            <person name="Jia H.M."/>
            <person name="Jia H.J."/>
            <person name="Cai Q.L."/>
            <person name="Wang Y."/>
            <person name="Zhao H.B."/>
            <person name="Yang W.F."/>
            <person name="Wang G.Y."/>
            <person name="Li Y.H."/>
            <person name="Zhan D.L."/>
            <person name="Shen Y.T."/>
            <person name="Niu Q.F."/>
            <person name="Chang L."/>
            <person name="Qiu J."/>
            <person name="Zhao L."/>
            <person name="Xie H.B."/>
            <person name="Fu W.Y."/>
            <person name="Jin J."/>
            <person name="Li X.W."/>
            <person name="Jiao Y."/>
            <person name="Zhou C.C."/>
            <person name="Tu T."/>
            <person name="Chai C.Y."/>
            <person name="Gao J.L."/>
            <person name="Fan L.J."/>
            <person name="van de Weg E."/>
            <person name="Wang J.Y."/>
            <person name="Gao Z.S."/>
        </authorList>
    </citation>
    <scope>NUCLEOTIDE SEQUENCE [LARGE SCALE GENOMIC DNA]</scope>
    <source>
        <tissue evidence="4">Leaves</tissue>
    </source>
</reference>
<organism evidence="4 5">
    <name type="scientific">Morella rubra</name>
    <name type="common">Chinese bayberry</name>
    <dbReference type="NCBI Taxonomy" id="262757"/>
    <lineage>
        <taxon>Eukaryota</taxon>
        <taxon>Viridiplantae</taxon>
        <taxon>Streptophyta</taxon>
        <taxon>Embryophyta</taxon>
        <taxon>Tracheophyta</taxon>
        <taxon>Spermatophyta</taxon>
        <taxon>Magnoliopsida</taxon>
        <taxon>eudicotyledons</taxon>
        <taxon>Gunneridae</taxon>
        <taxon>Pentapetalae</taxon>
        <taxon>rosids</taxon>
        <taxon>fabids</taxon>
        <taxon>Fagales</taxon>
        <taxon>Myricaceae</taxon>
        <taxon>Morella</taxon>
    </lineage>
</organism>
<dbReference type="PANTHER" id="PTHR34562:SF8">
    <property type="entry name" value="WPP DOMAIN-INTERACTING PROTEIN 1"/>
    <property type="match status" value="1"/>
</dbReference>
<dbReference type="AlphaFoldDB" id="A0A6A1VTW0"/>
<feature type="coiled-coil region" evidence="1">
    <location>
        <begin position="494"/>
        <end position="556"/>
    </location>
</feature>
<feature type="transmembrane region" description="Helical" evidence="3">
    <location>
        <begin position="636"/>
        <end position="655"/>
    </location>
</feature>
<dbReference type="InterPro" id="IPR044696">
    <property type="entry name" value="WIP1/2/3"/>
</dbReference>
<keyword evidence="3" id="KW-0812">Transmembrane</keyword>
<feature type="compositionally biased region" description="Polar residues" evidence="2">
    <location>
        <begin position="278"/>
        <end position="289"/>
    </location>
</feature>
<feature type="compositionally biased region" description="Polar residues" evidence="2">
    <location>
        <begin position="219"/>
        <end position="234"/>
    </location>
</feature>
<dbReference type="OrthoDB" id="680851at2759"/>
<dbReference type="Proteomes" id="UP000516437">
    <property type="component" value="Chromosome 4"/>
</dbReference>
<dbReference type="PANTHER" id="PTHR34562">
    <property type="entry name" value="WPP DOMAIN-INTERACTING PROTEIN 2"/>
    <property type="match status" value="1"/>
</dbReference>
<evidence type="ECO:0000256" key="1">
    <source>
        <dbReference type="SAM" id="Coils"/>
    </source>
</evidence>
<accession>A0A6A1VTW0</accession>
<evidence type="ECO:0000256" key="2">
    <source>
        <dbReference type="SAM" id="MobiDB-lite"/>
    </source>
</evidence>
<evidence type="ECO:0000313" key="4">
    <source>
        <dbReference type="EMBL" id="KAB1214988.1"/>
    </source>
</evidence>
<feature type="region of interest" description="Disordered" evidence="2">
    <location>
        <begin position="161"/>
        <end position="265"/>
    </location>
</feature>
<dbReference type="EMBL" id="RXIC02000022">
    <property type="protein sequence ID" value="KAB1214988.1"/>
    <property type="molecule type" value="Genomic_DNA"/>
</dbReference>
<feature type="compositionally biased region" description="Polar residues" evidence="2">
    <location>
        <begin position="457"/>
        <end position="469"/>
    </location>
</feature>
<proteinExistence type="predicted"/>
<sequence length="668" mass="73160">MDLESECAVLVSAEDNEVTQERMPHDDDNEVKNNGSCPNENDKLVSAENFGVNTLVVDTNGEDVESAEPENSPPLDAKSPGGGSPGRTKGYGLKKWRRIKRDFVRDASASIDTSKILKRNLPVTGNAAKAQHSPLEIKQISEGSVGSAHVLTALGVADGFSIRGSSSDSRMAVGSAFAAGTDSENSEDRSSRSSTAASAPKVRYDPPAAREKTRMKNISGKNSGNSVQSGLQGKSRTEGSKKPRGERVKIEMENSHSSLESDSRSSNFLFVPGAFTVTSNGKETGSSMNYDGENSDEAHTSEPQFSEEVQPGYGKENVGEVKDLSRDDFATDLAWDVKEEKSENHQPSKDRDPLVQSIFSLQSVQDALKKGLACLHCDNFDKQYYDASYSMAAEASLHIKYGFFKLTVFANSLSLTITEVQKLKEIGKEPTSLHDSPTNGSGIPADFTASDPGKYIPSSSDELGSETNRQTALTSLSSQVLLLTKKLKYWESKLEEMSAMLEEKDSRIAELETTLNSRKSPKEESGSSIWLQEDLCREGESELEETLKQKIEAEIEYLVITRTIQRIKVAAVDLLAPLEEQNARNREQQAQVLNKLGEVESKSTMLKKQAEELEKYYEDIGGTEEVLKMQRRVFKASSFVFLQSILLVLVLWLFVLQSSPASGPAVPT</sequence>
<gene>
    <name evidence="4" type="ORF">CJ030_MR4G015935</name>
</gene>
<feature type="region of interest" description="Disordered" evidence="2">
    <location>
        <begin position="429"/>
        <end position="469"/>
    </location>
</feature>
<keyword evidence="3" id="KW-1133">Transmembrane helix</keyword>
<feature type="compositionally biased region" description="Basic and acidic residues" evidence="2">
    <location>
        <begin position="235"/>
        <end position="263"/>
    </location>
</feature>
<keyword evidence="1" id="KW-0175">Coiled coil</keyword>
<feature type="compositionally biased region" description="Basic and acidic residues" evidence="2">
    <location>
        <begin position="202"/>
        <end position="214"/>
    </location>
</feature>